<proteinExistence type="predicted"/>
<dbReference type="OrthoDB" id="7220105at2"/>
<dbReference type="STRING" id="582667.SAMN05192568_10585"/>
<protein>
    <submittedName>
        <fullName evidence="1">Uncharacterized protein</fullName>
    </submittedName>
</protein>
<dbReference type="RefSeq" id="WP_139234266.1">
    <property type="nucleotide sequence ID" value="NZ_FOTK01000058.1"/>
</dbReference>
<evidence type="ECO:0000313" key="1">
    <source>
        <dbReference type="EMBL" id="SFM79552.1"/>
    </source>
</evidence>
<accession>A0A1I4TRV3</accession>
<reference evidence="2" key="1">
    <citation type="submission" date="2016-10" db="EMBL/GenBank/DDBJ databases">
        <authorList>
            <person name="Varghese N."/>
            <person name="Submissions S."/>
        </authorList>
    </citation>
    <scope>NUCLEOTIDE SEQUENCE [LARGE SCALE GENOMIC DNA]</scope>
    <source>
        <strain evidence="2">BL36</strain>
    </source>
</reference>
<gene>
    <name evidence="1" type="ORF">SAMN05192568_10585</name>
</gene>
<dbReference type="AlphaFoldDB" id="A0A1I4TRV3"/>
<name>A0A1I4TRV3_9HYPH</name>
<sequence length="233" mass="26571">MFKTIIDLLRLGDRDRNKQILPQQSFRFDPEWYKSHYIDVEKEGIDPKKHYILHGVYEGRFPTRESWIQSQPHLDQGISEYLVRAIFEHVASRKLGQDELIEYATRTRSDPKSLAEIVKIAADQSKAEVSGSLVRQAIKNISIRNVNLDSAFEKLKPVTVAYSNIDALEEHKSESDRLQSQFELLDRLSSNEGLEGGHRKISSIIDNDGAAYPDIKTRAQAKTASADAFLSQR</sequence>
<keyword evidence="2" id="KW-1185">Reference proteome</keyword>
<organism evidence="1 2">
    <name type="scientific">Methylobacterium pseudosasicola</name>
    <dbReference type="NCBI Taxonomy" id="582667"/>
    <lineage>
        <taxon>Bacteria</taxon>
        <taxon>Pseudomonadati</taxon>
        <taxon>Pseudomonadota</taxon>
        <taxon>Alphaproteobacteria</taxon>
        <taxon>Hyphomicrobiales</taxon>
        <taxon>Methylobacteriaceae</taxon>
        <taxon>Methylobacterium</taxon>
    </lineage>
</organism>
<dbReference type="EMBL" id="FOTK01000058">
    <property type="protein sequence ID" value="SFM79552.1"/>
    <property type="molecule type" value="Genomic_DNA"/>
</dbReference>
<evidence type="ECO:0000313" key="2">
    <source>
        <dbReference type="Proteomes" id="UP000199048"/>
    </source>
</evidence>
<dbReference type="Proteomes" id="UP000199048">
    <property type="component" value="Unassembled WGS sequence"/>
</dbReference>